<protein>
    <submittedName>
        <fullName evidence="1">Uncharacterized protein</fullName>
    </submittedName>
</protein>
<dbReference type="Proteomes" id="UP001152795">
    <property type="component" value="Unassembled WGS sequence"/>
</dbReference>
<evidence type="ECO:0000313" key="2">
    <source>
        <dbReference type="Proteomes" id="UP001152795"/>
    </source>
</evidence>
<comment type="caution">
    <text evidence="1">The sequence shown here is derived from an EMBL/GenBank/DDBJ whole genome shotgun (WGS) entry which is preliminary data.</text>
</comment>
<sequence length="59" mass="6603">EAKVQVGLVCESDGNGRLKRVKGRTIPAVLCDEHNDADTLLHKPIEKHAYVILYQDMTL</sequence>
<keyword evidence="2" id="KW-1185">Reference proteome</keyword>
<feature type="non-terminal residue" evidence="1">
    <location>
        <position position="1"/>
    </location>
</feature>
<dbReference type="AlphaFoldDB" id="A0A7D9EAN7"/>
<feature type="non-terminal residue" evidence="1">
    <location>
        <position position="59"/>
    </location>
</feature>
<organism evidence="1 2">
    <name type="scientific">Paramuricea clavata</name>
    <name type="common">Red gorgonian</name>
    <name type="synonym">Violescent sea-whip</name>
    <dbReference type="NCBI Taxonomy" id="317549"/>
    <lineage>
        <taxon>Eukaryota</taxon>
        <taxon>Metazoa</taxon>
        <taxon>Cnidaria</taxon>
        <taxon>Anthozoa</taxon>
        <taxon>Octocorallia</taxon>
        <taxon>Malacalcyonacea</taxon>
        <taxon>Plexauridae</taxon>
        <taxon>Paramuricea</taxon>
    </lineage>
</organism>
<name>A0A7D9EAN7_PARCT</name>
<gene>
    <name evidence="1" type="ORF">PACLA_8A039182</name>
</gene>
<reference evidence="1" key="1">
    <citation type="submission" date="2020-04" db="EMBL/GenBank/DDBJ databases">
        <authorList>
            <person name="Alioto T."/>
            <person name="Alioto T."/>
            <person name="Gomez Garrido J."/>
        </authorList>
    </citation>
    <scope>NUCLEOTIDE SEQUENCE</scope>
    <source>
        <strain evidence="1">A484AB</strain>
    </source>
</reference>
<accession>A0A7D9EAN7</accession>
<dbReference type="EMBL" id="CACRXK020004995">
    <property type="protein sequence ID" value="CAB4004781.1"/>
    <property type="molecule type" value="Genomic_DNA"/>
</dbReference>
<evidence type="ECO:0000313" key="1">
    <source>
        <dbReference type="EMBL" id="CAB4004781.1"/>
    </source>
</evidence>
<proteinExistence type="predicted"/>